<comment type="caution">
    <text evidence="3">The sequence shown here is derived from an EMBL/GenBank/DDBJ whole genome shotgun (WGS) entry which is preliminary data.</text>
</comment>
<dbReference type="Gene3D" id="3.40.190.10">
    <property type="entry name" value="Periplasmic binding protein-like II"/>
    <property type="match status" value="1"/>
</dbReference>
<dbReference type="CDD" id="cd13578">
    <property type="entry name" value="PBP2_Bug27"/>
    <property type="match status" value="1"/>
</dbReference>
<name>A0A923MBZ1_9BURK</name>
<dbReference type="Gene3D" id="3.40.190.150">
    <property type="entry name" value="Bordetella uptake gene, domain 1"/>
    <property type="match status" value="1"/>
</dbReference>
<dbReference type="EMBL" id="JACORU010000013">
    <property type="protein sequence ID" value="MBC5767865.1"/>
    <property type="molecule type" value="Genomic_DNA"/>
</dbReference>
<dbReference type="InterPro" id="IPR006311">
    <property type="entry name" value="TAT_signal"/>
</dbReference>
<dbReference type="Proteomes" id="UP000596827">
    <property type="component" value="Unassembled WGS sequence"/>
</dbReference>
<dbReference type="AlphaFoldDB" id="A0A923MBZ1"/>
<keyword evidence="2" id="KW-0732">Signal</keyword>
<dbReference type="Pfam" id="PF03401">
    <property type="entry name" value="TctC"/>
    <property type="match status" value="1"/>
</dbReference>
<protein>
    <submittedName>
        <fullName evidence="3">Tripartite tricarboxylate transporter substrate binding protein</fullName>
    </submittedName>
</protein>
<organism evidence="3 4">
    <name type="scientific">Ramlibacter albus</name>
    <dbReference type="NCBI Taxonomy" id="2079448"/>
    <lineage>
        <taxon>Bacteria</taxon>
        <taxon>Pseudomonadati</taxon>
        <taxon>Pseudomonadota</taxon>
        <taxon>Betaproteobacteria</taxon>
        <taxon>Burkholderiales</taxon>
        <taxon>Comamonadaceae</taxon>
        <taxon>Ramlibacter</taxon>
    </lineage>
</organism>
<dbReference type="SUPFAM" id="SSF53850">
    <property type="entry name" value="Periplasmic binding protein-like II"/>
    <property type="match status" value="1"/>
</dbReference>
<dbReference type="RefSeq" id="WP_187084353.1">
    <property type="nucleotide sequence ID" value="NZ_JACORU010000013.1"/>
</dbReference>
<dbReference type="PANTHER" id="PTHR42928:SF5">
    <property type="entry name" value="BLR1237 PROTEIN"/>
    <property type="match status" value="1"/>
</dbReference>
<evidence type="ECO:0000313" key="4">
    <source>
        <dbReference type="Proteomes" id="UP000596827"/>
    </source>
</evidence>
<sequence>MTLDRRTFLTRSAALGIGSALGTPAFAQAEYPAGTVKILVGFAAGGPTDLAARLVAGKLQTALGQSFVVENRAGGGSNLASELVAAAAPDGYTLLMAAAPIAINNHLYKGLKYDVMKSFEPISHVMSAPCILAVRPDSYKTMAELVAAAKQQPGKLSFSSSGAGGSQHLAGELMQQKAGIKLIHVPYKGAAPALNDLLGGQVSMGFMTSLSSVPYFTSGKLRALAVASPQRLPQLPDVPTMAEVGLPGVEINSWSGLLAPAKTPAPIVAKLHAEVAKALASPDVKDKLMSQGAVVVGNTPSEFAAYLARESAEYGRLIKSINLTLD</sequence>
<evidence type="ECO:0000256" key="2">
    <source>
        <dbReference type="SAM" id="SignalP"/>
    </source>
</evidence>
<feature type="signal peptide" evidence="2">
    <location>
        <begin position="1"/>
        <end position="27"/>
    </location>
</feature>
<evidence type="ECO:0000256" key="1">
    <source>
        <dbReference type="ARBA" id="ARBA00006987"/>
    </source>
</evidence>
<accession>A0A923MBZ1</accession>
<gene>
    <name evidence="3" type="ORF">H8R02_25610</name>
</gene>
<proteinExistence type="inferred from homology"/>
<dbReference type="PANTHER" id="PTHR42928">
    <property type="entry name" value="TRICARBOXYLATE-BINDING PROTEIN"/>
    <property type="match status" value="1"/>
</dbReference>
<dbReference type="InterPro" id="IPR042100">
    <property type="entry name" value="Bug_dom1"/>
</dbReference>
<evidence type="ECO:0000313" key="3">
    <source>
        <dbReference type="EMBL" id="MBC5767865.1"/>
    </source>
</evidence>
<keyword evidence="4" id="KW-1185">Reference proteome</keyword>
<reference evidence="3" key="1">
    <citation type="submission" date="2020-08" db="EMBL/GenBank/DDBJ databases">
        <title>Ramlibacter sp. GTP1 16S ribosomal RNA gene genome sequencing and assembly.</title>
        <authorList>
            <person name="Kang M."/>
        </authorList>
    </citation>
    <scope>NUCLEOTIDE SEQUENCE</scope>
    <source>
        <strain evidence="3">GTP1</strain>
    </source>
</reference>
<dbReference type="InterPro" id="IPR005064">
    <property type="entry name" value="BUG"/>
</dbReference>
<dbReference type="PIRSF" id="PIRSF017082">
    <property type="entry name" value="YflP"/>
    <property type="match status" value="1"/>
</dbReference>
<comment type="similarity">
    <text evidence="1">Belongs to the UPF0065 (bug) family.</text>
</comment>
<feature type="chain" id="PRO_5036712100" evidence="2">
    <location>
        <begin position="28"/>
        <end position="326"/>
    </location>
</feature>
<dbReference type="PROSITE" id="PS51318">
    <property type="entry name" value="TAT"/>
    <property type="match status" value="1"/>
</dbReference>